<dbReference type="InterPro" id="IPR048279">
    <property type="entry name" value="MdtK-like"/>
</dbReference>
<evidence type="ECO:0000256" key="10">
    <source>
        <dbReference type="SAM" id="Phobius"/>
    </source>
</evidence>
<dbReference type="GO" id="GO:0042910">
    <property type="term" value="F:xenobiotic transmembrane transporter activity"/>
    <property type="evidence" value="ECO:0007669"/>
    <property type="project" value="InterPro"/>
</dbReference>
<dbReference type="AlphaFoldDB" id="A0A4Q1SES1"/>
<evidence type="ECO:0000256" key="8">
    <source>
        <dbReference type="ARBA" id="ARBA00023136"/>
    </source>
</evidence>
<dbReference type="GO" id="GO:0006811">
    <property type="term" value="P:monoatomic ion transport"/>
    <property type="evidence" value="ECO:0007669"/>
    <property type="project" value="UniProtKB-KW"/>
</dbReference>
<dbReference type="Proteomes" id="UP000290253">
    <property type="component" value="Unassembled WGS sequence"/>
</dbReference>
<feature type="transmembrane region" description="Helical" evidence="10">
    <location>
        <begin position="413"/>
        <end position="433"/>
    </location>
</feature>
<keyword evidence="3" id="KW-0050">Antiport</keyword>
<feature type="transmembrane region" description="Helical" evidence="10">
    <location>
        <begin position="381"/>
        <end position="401"/>
    </location>
</feature>
<feature type="transmembrane region" description="Helical" evidence="10">
    <location>
        <begin position="261"/>
        <end position="284"/>
    </location>
</feature>
<feature type="transmembrane region" description="Helical" evidence="10">
    <location>
        <begin position="115"/>
        <end position="140"/>
    </location>
</feature>
<evidence type="ECO:0000313" key="12">
    <source>
        <dbReference type="Proteomes" id="UP000290253"/>
    </source>
</evidence>
<dbReference type="RefSeq" id="WP_129208777.1">
    <property type="nucleotide sequence ID" value="NZ_BMGU01000004.1"/>
</dbReference>
<evidence type="ECO:0000256" key="1">
    <source>
        <dbReference type="ARBA" id="ARBA00004651"/>
    </source>
</evidence>
<reference evidence="11 12" key="1">
    <citation type="journal article" date="2016" name="Int. J. Syst. Evol. Microbiol.">
        <title>Acidipila dinghuensis sp. nov., an acidobacterium isolated from forest soil.</title>
        <authorList>
            <person name="Jiang Y.W."/>
            <person name="Wang J."/>
            <person name="Chen M.H."/>
            <person name="Lv Y.Y."/>
            <person name="Qiu L.H."/>
        </authorList>
    </citation>
    <scope>NUCLEOTIDE SEQUENCE [LARGE SCALE GENOMIC DNA]</scope>
    <source>
        <strain evidence="11 12">DHOF10</strain>
    </source>
</reference>
<keyword evidence="12" id="KW-1185">Reference proteome</keyword>
<keyword evidence="2" id="KW-0813">Transport</keyword>
<gene>
    <name evidence="11" type="ORF">ESZ00_13535</name>
</gene>
<dbReference type="InterPro" id="IPR002528">
    <property type="entry name" value="MATE_fam"/>
</dbReference>
<dbReference type="InterPro" id="IPR050222">
    <property type="entry name" value="MATE_MdtK"/>
</dbReference>
<feature type="transmembrane region" description="Helical" evidence="10">
    <location>
        <begin position="290"/>
        <end position="314"/>
    </location>
</feature>
<evidence type="ECO:0000256" key="3">
    <source>
        <dbReference type="ARBA" id="ARBA00022449"/>
    </source>
</evidence>
<comment type="caution">
    <text evidence="11">The sequence shown here is derived from an EMBL/GenBank/DDBJ whole genome shotgun (WGS) entry which is preliminary data.</text>
</comment>
<dbReference type="PANTHER" id="PTHR43298">
    <property type="entry name" value="MULTIDRUG RESISTANCE PROTEIN NORM-RELATED"/>
    <property type="match status" value="1"/>
</dbReference>
<sequence>MNPSQDNISTTAPSTGVWAAVREALRGSHQDFTAGSLNRAILLLAIPMVLEMVLESLFAVVDVFWVGRLGANAVATVGMTESMLALVFAVGMGLSLSTGAMVARRIGEKDPEDAAISGVQAIALGLLVSLAMGIPAGIYAPKLLALLGASPAIVAIGSGYARIALGGCGAIILLFLNNAIFRGAGDAAIAMRLLWVSNILNLILDPLLIFGIGPFHGLGVTGAALATFTGRSIGVLYQFYRLLKGTERIHVLARHLRINAGVLWRLLRVSLTGMLQFTIANASWIGLVRIIALFGAAAVAGYTVAIRIVIFFILPSWGLSNAAATLVGQNLGARHPDRAEQAVWRTGLYNMVFLGVIGLFFIVFAAPVVRLFVNDPAVVPLAAMSLRIMSCGNIAYAYGMVMLQAFNGAGDTVTPTIVNFFGFWVLELPLGWWLATHTRMHSQGAILSIVIAEAAMAAASMVLFRGGRWKKQQI</sequence>
<evidence type="ECO:0000256" key="5">
    <source>
        <dbReference type="ARBA" id="ARBA00022692"/>
    </source>
</evidence>
<keyword evidence="8 10" id="KW-0472">Membrane</keyword>
<dbReference type="EMBL" id="SDMK01000002">
    <property type="protein sequence ID" value="RXS95581.1"/>
    <property type="molecule type" value="Genomic_DNA"/>
</dbReference>
<feature type="transmembrane region" description="Helical" evidence="10">
    <location>
        <begin position="193"/>
        <end position="212"/>
    </location>
</feature>
<evidence type="ECO:0000256" key="6">
    <source>
        <dbReference type="ARBA" id="ARBA00022989"/>
    </source>
</evidence>
<protein>
    <recommendedName>
        <fullName evidence="9">Multidrug-efflux transporter</fullName>
    </recommendedName>
</protein>
<feature type="transmembrane region" description="Helical" evidence="10">
    <location>
        <begin position="40"/>
        <end position="65"/>
    </location>
</feature>
<feature type="transmembrane region" description="Helical" evidence="10">
    <location>
        <begin position="348"/>
        <end position="369"/>
    </location>
</feature>
<dbReference type="Pfam" id="PF01554">
    <property type="entry name" value="MatE"/>
    <property type="match status" value="2"/>
</dbReference>
<feature type="transmembrane region" description="Helical" evidence="10">
    <location>
        <begin position="160"/>
        <end position="181"/>
    </location>
</feature>
<keyword evidence="7" id="KW-0406">Ion transport</keyword>
<feature type="transmembrane region" description="Helical" evidence="10">
    <location>
        <begin position="218"/>
        <end position="240"/>
    </location>
</feature>
<feature type="transmembrane region" description="Helical" evidence="10">
    <location>
        <begin position="445"/>
        <end position="464"/>
    </location>
</feature>
<dbReference type="GO" id="GO:0005886">
    <property type="term" value="C:plasma membrane"/>
    <property type="evidence" value="ECO:0007669"/>
    <property type="project" value="UniProtKB-SubCell"/>
</dbReference>
<name>A0A4Q1SES1_9BACT</name>
<dbReference type="CDD" id="cd13139">
    <property type="entry name" value="MATE_like_14"/>
    <property type="match status" value="1"/>
</dbReference>
<proteinExistence type="predicted"/>
<evidence type="ECO:0000256" key="7">
    <source>
        <dbReference type="ARBA" id="ARBA00023065"/>
    </source>
</evidence>
<keyword evidence="6 10" id="KW-1133">Transmembrane helix</keyword>
<dbReference type="NCBIfam" id="TIGR00797">
    <property type="entry name" value="matE"/>
    <property type="match status" value="1"/>
</dbReference>
<evidence type="ECO:0000313" key="11">
    <source>
        <dbReference type="EMBL" id="RXS95581.1"/>
    </source>
</evidence>
<accession>A0A4Q1SES1</accession>
<dbReference type="PIRSF" id="PIRSF006603">
    <property type="entry name" value="DinF"/>
    <property type="match status" value="1"/>
</dbReference>
<comment type="subcellular location">
    <subcellularLocation>
        <location evidence="1">Cell membrane</location>
        <topology evidence="1">Multi-pass membrane protein</topology>
    </subcellularLocation>
</comment>
<keyword evidence="4" id="KW-1003">Cell membrane</keyword>
<evidence type="ECO:0000256" key="2">
    <source>
        <dbReference type="ARBA" id="ARBA00022448"/>
    </source>
</evidence>
<dbReference type="PANTHER" id="PTHR43298:SF2">
    <property type="entry name" value="FMN_FAD EXPORTER YEEO-RELATED"/>
    <property type="match status" value="1"/>
</dbReference>
<dbReference type="OrthoDB" id="9776324at2"/>
<evidence type="ECO:0000256" key="9">
    <source>
        <dbReference type="ARBA" id="ARBA00031636"/>
    </source>
</evidence>
<feature type="transmembrane region" description="Helical" evidence="10">
    <location>
        <begin position="85"/>
        <end position="103"/>
    </location>
</feature>
<dbReference type="GO" id="GO:0015297">
    <property type="term" value="F:antiporter activity"/>
    <property type="evidence" value="ECO:0007669"/>
    <property type="project" value="UniProtKB-KW"/>
</dbReference>
<evidence type="ECO:0000256" key="4">
    <source>
        <dbReference type="ARBA" id="ARBA00022475"/>
    </source>
</evidence>
<organism evidence="11 12">
    <name type="scientific">Silvibacterium dinghuense</name>
    <dbReference type="NCBI Taxonomy" id="1560006"/>
    <lineage>
        <taxon>Bacteria</taxon>
        <taxon>Pseudomonadati</taxon>
        <taxon>Acidobacteriota</taxon>
        <taxon>Terriglobia</taxon>
        <taxon>Terriglobales</taxon>
        <taxon>Acidobacteriaceae</taxon>
        <taxon>Silvibacterium</taxon>
    </lineage>
</organism>
<keyword evidence="5 10" id="KW-0812">Transmembrane</keyword>